<dbReference type="EMBL" id="FWWY01000001">
    <property type="protein sequence ID" value="SMC03258.1"/>
    <property type="molecule type" value="Genomic_DNA"/>
</dbReference>
<dbReference type="OrthoDB" id="9941959at2"/>
<accession>A0A1W1WAC3</accession>
<proteinExistence type="predicted"/>
<feature type="signal peptide" evidence="2">
    <location>
        <begin position="1"/>
        <end position="24"/>
    </location>
</feature>
<organism evidence="3 4">
    <name type="scientific">Sulfobacillus thermosulfidooxidans (strain DSM 9293 / VKM B-1269 / AT-1)</name>
    <dbReference type="NCBI Taxonomy" id="929705"/>
    <lineage>
        <taxon>Bacteria</taxon>
        <taxon>Bacillati</taxon>
        <taxon>Bacillota</taxon>
        <taxon>Clostridia</taxon>
        <taxon>Eubacteriales</taxon>
        <taxon>Clostridiales Family XVII. Incertae Sedis</taxon>
        <taxon>Sulfobacillus</taxon>
    </lineage>
</organism>
<dbReference type="Proteomes" id="UP000192660">
    <property type="component" value="Unassembled WGS sequence"/>
</dbReference>
<evidence type="ECO:0000313" key="3">
    <source>
        <dbReference type="EMBL" id="SMC03258.1"/>
    </source>
</evidence>
<evidence type="ECO:0000256" key="2">
    <source>
        <dbReference type="SAM" id="SignalP"/>
    </source>
</evidence>
<dbReference type="STRING" id="28034.BFX07_00330"/>
<evidence type="ECO:0000313" key="4">
    <source>
        <dbReference type="Proteomes" id="UP000192660"/>
    </source>
</evidence>
<gene>
    <name evidence="3" type="ORF">SAMN00768000_0991</name>
</gene>
<name>A0A1W1WAC3_SULTA</name>
<feature type="region of interest" description="Disordered" evidence="1">
    <location>
        <begin position="142"/>
        <end position="162"/>
    </location>
</feature>
<keyword evidence="2" id="KW-0732">Signal</keyword>
<feature type="chain" id="PRO_5010707873" evidence="2">
    <location>
        <begin position="25"/>
        <end position="209"/>
    </location>
</feature>
<reference evidence="4" key="1">
    <citation type="submission" date="2017-04" db="EMBL/GenBank/DDBJ databases">
        <authorList>
            <person name="Varghese N."/>
            <person name="Submissions S."/>
        </authorList>
    </citation>
    <scope>NUCLEOTIDE SEQUENCE [LARGE SCALE GENOMIC DNA]</scope>
    <source>
        <strain evidence="4">DSM 9293</strain>
    </source>
</reference>
<feature type="compositionally biased region" description="Low complexity" evidence="1">
    <location>
        <begin position="148"/>
        <end position="159"/>
    </location>
</feature>
<sequence length="209" mass="22783">MAYRWWMIPLSMILTAGLSVPAFAQSPTPMLPQPNRQHEDSHQALVIDYVNASPSGHGPGSQQTWQWTIKISNVKTPESTGSSFLKFRLLTPSQQQNFVNNNDIGSRLFIYPIEPAQVHNGTITATFQSSAPNPGNNLIDASEYFDHSSSGEGTGSSVEVRQESPAVSITSLPYGQLPEVPLASVLPAMLIAGFGIWMYKHRSTVSPLS</sequence>
<protein>
    <submittedName>
        <fullName evidence="3">Uncharacterized protein</fullName>
    </submittedName>
</protein>
<evidence type="ECO:0000256" key="1">
    <source>
        <dbReference type="SAM" id="MobiDB-lite"/>
    </source>
</evidence>
<dbReference type="AlphaFoldDB" id="A0A1W1WAC3"/>
<keyword evidence="4" id="KW-1185">Reference proteome</keyword>
<dbReference type="RefSeq" id="WP_020374278.1">
    <property type="nucleotide sequence ID" value="NZ_FWWY01000001.1"/>
</dbReference>